<protein>
    <submittedName>
        <fullName evidence="2">Uncharacterized protein</fullName>
    </submittedName>
</protein>
<keyword evidence="3" id="KW-1185">Reference proteome</keyword>
<comment type="caution">
    <text evidence="2">The sequence shown here is derived from an EMBL/GenBank/DDBJ whole genome shotgun (WGS) entry which is preliminary data.</text>
</comment>
<gene>
    <name evidence="2" type="ORF">MHBO_004364</name>
</gene>
<accession>A0ABV2ATY0</accession>
<evidence type="ECO:0000313" key="3">
    <source>
        <dbReference type="Proteomes" id="UP001439008"/>
    </source>
</evidence>
<name>A0ABV2ATY0_9EUKA</name>
<reference evidence="2 3" key="1">
    <citation type="journal article" date="2024" name="BMC Biol.">
        <title>Comparative genomics of Ascetosporea gives new insight into the evolutionary basis for animal parasitism in Rhizaria.</title>
        <authorList>
            <person name="Hiltunen Thoren M."/>
            <person name="Onut-Brannstrom I."/>
            <person name="Alfjorden A."/>
            <person name="Peckova H."/>
            <person name="Swords F."/>
            <person name="Hooper C."/>
            <person name="Holzer A.S."/>
            <person name="Bass D."/>
            <person name="Burki F."/>
        </authorList>
    </citation>
    <scope>NUCLEOTIDE SEQUENCE [LARGE SCALE GENOMIC DNA]</scope>
    <source>
        <strain evidence="2">20-A016</strain>
    </source>
</reference>
<feature type="non-terminal residue" evidence="2">
    <location>
        <position position="269"/>
    </location>
</feature>
<evidence type="ECO:0000256" key="1">
    <source>
        <dbReference type="SAM" id="Coils"/>
    </source>
</evidence>
<dbReference type="EMBL" id="JBDODL010003850">
    <property type="protein sequence ID" value="MES1922837.1"/>
    <property type="molecule type" value="Genomic_DNA"/>
</dbReference>
<organism evidence="2 3">
    <name type="scientific">Bonamia ostreae</name>
    <dbReference type="NCBI Taxonomy" id="126728"/>
    <lineage>
        <taxon>Eukaryota</taxon>
        <taxon>Sar</taxon>
        <taxon>Rhizaria</taxon>
        <taxon>Endomyxa</taxon>
        <taxon>Ascetosporea</taxon>
        <taxon>Haplosporida</taxon>
        <taxon>Bonamia</taxon>
    </lineage>
</organism>
<feature type="coiled-coil region" evidence="1">
    <location>
        <begin position="159"/>
        <end position="223"/>
    </location>
</feature>
<dbReference type="Proteomes" id="UP001439008">
    <property type="component" value="Unassembled WGS sequence"/>
</dbReference>
<keyword evidence="1" id="KW-0175">Coiled coil</keyword>
<feature type="coiled-coil region" evidence="1">
    <location>
        <begin position="26"/>
        <end position="53"/>
    </location>
</feature>
<proteinExistence type="predicted"/>
<evidence type="ECO:0000313" key="2">
    <source>
        <dbReference type="EMBL" id="MES1922837.1"/>
    </source>
</evidence>
<sequence>MSVLVAATVFSSCTDEFDDSKLVKTQEDQQKEIEELQKKVDENESSLAELIKQFGILQTLVDTNSKDGKAAIESLRSELLERLATRVKELKDDIATKGDLSTLQILVEQYTTLNTKVDKNESDNKDALASLKDELIKILGDRITALENDTISADNANEIAELKLLLVKLQAQVDNILETIKNIQSDIDAINADLDGKASVEALEALTTRIEALEAQITTKAEISALEAVKQELIKTLGDRITALENDPTSVDNANEIARLNGLLEKLNA</sequence>